<dbReference type="InterPro" id="IPR054289">
    <property type="entry name" value="DUF7025"/>
</dbReference>
<evidence type="ECO:0000313" key="4">
    <source>
        <dbReference type="EMBL" id="OJJ94993.1"/>
    </source>
</evidence>
<feature type="domain" description="AAA+ ATPase" evidence="3">
    <location>
        <begin position="824"/>
        <end position="964"/>
    </location>
</feature>
<dbReference type="Gene3D" id="3.40.50.300">
    <property type="entry name" value="P-loop containing nucleotide triphosphate hydrolases"/>
    <property type="match status" value="1"/>
</dbReference>
<dbReference type="OMA" id="WADANWE"/>
<feature type="region of interest" description="Disordered" evidence="2">
    <location>
        <begin position="20"/>
        <end position="72"/>
    </location>
</feature>
<protein>
    <recommendedName>
        <fullName evidence="3">AAA+ ATPase domain-containing protein</fullName>
    </recommendedName>
</protein>
<dbReference type="RefSeq" id="XP_020051333.1">
    <property type="nucleotide sequence ID" value="XM_020204052.1"/>
</dbReference>
<feature type="compositionally biased region" description="Low complexity" evidence="2">
    <location>
        <begin position="1152"/>
        <end position="1161"/>
    </location>
</feature>
<evidence type="ECO:0000256" key="1">
    <source>
        <dbReference type="SAM" id="Coils"/>
    </source>
</evidence>
<gene>
    <name evidence="4" type="ORF">ASPACDRAFT_64905</name>
</gene>
<feature type="region of interest" description="Disordered" evidence="2">
    <location>
        <begin position="623"/>
        <end position="646"/>
    </location>
</feature>
<dbReference type="EMBL" id="KV878992">
    <property type="protein sequence ID" value="OJJ94993.1"/>
    <property type="molecule type" value="Genomic_DNA"/>
</dbReference>
<dbReference type="GO" id="GO:0005524">
    <property type="term" value="F:ATP binding"/>
    <property type="evidence" value="ECO:0007669"/>
    <property type="project" value="InterPro"/>
</dbReference>
<evidence type="ECO:0000313" key="5">
    <source>
        <dbReference type="Proteomes" id="UP000184546"/>
    </source>
</evidence>
<dbReference type="CDD" id="cd19481">
    <property type="entry name" value="RecA-like_protease"/>
    <property type="match status" value="1"/>
</dbReference>
<feature type="compositionally biased region" description="Polar residues" evidence="2">
    <location>
        <begin position="1124"/>
        <end position="1137"/>
    </location>
</feature>
<reference evidence="5" key="1">
    <citation type="journal article" date="2017" name="Genome Biol.">
        <title>Comparative genomics reveals high biological diversity and specific adaptations in the industrially and medically important fungal genus Aspergillus.</title>
        <authorList>
            <person name="de Vries R.P."/>
            <person name="Riley R."/>
            <person name="Wiebenga A."/>
            <person name="Aguilar-Osorio G."/>
            <person name="Amillis S."/>
            <person name="Uchima C.A."/>
            <person name="Anderluh G."/>
            <person name="Asadollahi M."/>
            <person name="Askin M."/>
            <person name="Barry K."/>
            <person name="Battaglia E."/>
            <person name="Bayram O."/>
            <person name="Benocci T."/>
            <person name="Braus-Stromeyer S.A."/>
            <person name="Caldana C."/>
            <person name="Canovas D."/>
            <person name="Cerqueira G.C."/>
            <person name="Chen F."/>
            <person name="Chen W."/>
            <person name="Choi C."/>
            <person name="Clum A."/>
            <person name="Dos Santos R.A."/>
            <person name="Damasio A.R."/>
            <person name="Diallinas G."/>
            <person name="Emri T."/>
            <person name="Fekete E."/>
            <person name="Flipphi M."/>
            <person name="Freyberg S."/>
            <person name="Gallo A."/>
            <person name="Gournas C."/>
            <person name="Habgood R."/>
            <person name="Hainaut M."/>
            <person name="Harispe M.L."/>
            <person name="Henrissat B."/>
            <person name="Hilden K.S."/>
            <person name="Hope R."/>
            <person name="Hossain A."/>
            <person name="Karabika E."/>
            <person name="Karaffa L."/>
            <person name="Karanyi Z."/>
            <person name="Krasevec N."/>
            <person name="Kuo A."/>
            <person name="Kusch H."/>
            <person name="LaButti K."/>
            <person name="Lagendijk E.L."/>
            <person name="Lapidus A."/>
            <person name="Levasseur A."/>
            <person name="Lindquist E."/>
            <person name="Lipzen A."/>
            <person name="Logrieco A.F."/>
            <person name="MacCabe A."/>
            <person name="Maekelae M.R."/>
            <person name="Malavazi I."/>
            <person name="Melin P."/>
            <person name="Meyer V."/>
            <person name="Mielnichuk N."/>
            <person name="Miskei M."/>
            <person name="Molnar A.P."/>
            <person name="Mule G."/>
            <person name="Ngan C.Y."/>
            <person name="Orejas M."/>
            <person name="Orosz E."/>
            <person name="Ouedraogo J.P."/>
            <person name="Overkamp K.M."/>
            <person name="Park H.-S."/>
            <person name="Perrone G."/>
            <person name="Piumi F."/>
            <person name="Punt P.J."/>
            <person name="Ram A.F."/>
            <person name="Ramon A."/>
            <person name="Rauscher S."/>
            <person name="Record E."/>
            <person name="Riano-Pachon D.M."/>
            <person name="Robert V."/>
            <person name="Roehrig J."/>
            <person name="Ruller R."/>
            <person name="Salamov A."/>
            <person name="Salih N.S."/>
            <person name="Samson R.A."/>
            <person name="Sandor E."/>
            <person name="Sanguinetti M."/>
            <person name="Schuetze T."/>
            <person name="Sepcic K."/>
            <person name="Shelest E."/>
            <person name="Sherlock G."/>
            <person name="Sophianopoulou V."/>
            <person name="Squina F.M."/>
            <person name="Sun H."/>
            <person name="Susca A."/>
            <person name="Todd R.B."/>
            <person name="Tsang A."/>
            <person name="Unkles S.E."/>
            <person name="van de Wiele N."/>
            <person name="van Rossen-Uffink D."/>
            <person name="Oliveira J.V."/>
            <person name="Vesth T.C."/>
            <person name="Visser J."/>
            <person name="Yu J.-H."/>
            <person name="Zhou M."/>
            <person name="Andersen M.R."/>
            <person name="Archer D.B."/>
            <person name="Baker S.E."/>
            <person name="Benoit I."/>
            <person name="Brakhage A.A."/>
            <person name="Braus G.H."/>
            <person name="Fischer R."/>
            <person name="Frisvad J.C."/>
            <person name="Goldman G.H."/>
            <person name="Houbraken J."/>
            <person name="Oakley B."/>
            <person name="Pocsi I."/>
            <person name="Scazzocchio C."/>
            <person name="Seiboth B."/>
            <person name="vanKuyk P.A."/>
            <person name="Wortman J."/>
            <person name="Dyer P.S."/>
            <person name="Grigoriev I.V."/>
        </authorList>
    </citation>
    <scope>NUCLEOTIDE SEQUENCE [LARGE SCALE GENOMIC DNA]</scope>
    <source>
        <strain evidence="5">ATCC 16872 / CBS 172.66 / WB 5094</strain>
    </source>
</reference>
<feature type="compositionally biased region" description="Low complexity" evidence="2">
    <location>
        <begin position="21"/>
        <end position="44"/>
    </location>
</feature>
<feature type="region of interest" description="Disordered" evidence="2">
    <location>
        <begin position="209"/>
        <end position="247"/>
    </location>
</feature>
<name>A0A1L9WFR9_ASPA1</name>
<accession>A0A1L9WFR9</accession>
<dbReference type="STRING" id="690307.A0A1L9WFR9"/>
<dbReference type="PANTHER" id="PTHR46411">
    <property type="entry name" value="FAMILY ATPASE, PUTATIVE-RELATED"/>
    <property type="match status" value="1"/>
</dbReference>
<feature type="compositionally biased region" description="Basic and acidic residues" evidence="2">
    <location>
        <begin position="384"/>
        <end position="401"/>
    </location>
</feature>
<dbReference type="Pfam" id="PF00004">
    <property type="entry name" value="AAA"/>
    <property type="match status" value="1"/>
</dbReference>
<dbReference type="PANTHER" id="PTHR46411:SF2">
    <property type="entry name" value="AAA+ ATPASE DOMAIN-CONTAINING PROTEIN"/>
    <property type="match status" value="1"/>
</dbReference>
<dbReference type="SMART" id="SM00382">
    <property type="entry name" value="AAA"/>
    <property type="match status" value="1"/>
</dbReference>
<dbReference type="Pfam" id="PF23232">
    <property type="entry name" value="AAA_lid_13"/>
    <property type="match status" value="1"/>
</dbReference>
<dbReference type="Proteomes" id="UP000184546">
    <property type="component" value="Unassembled WGS sequence"/>
</dbReference>
<keyword evidence="5" id="KW-1185">Reference proteome</keyword>
<proteinExistence type="predicted"/>
<dbReference type="SUPFAM" id="SSF52540">
    <property type="entry name" value="P-loop containing nucleoside triphosphate hydrolases"/>
    <property type="match status" value="1"/>
</dbReference>
<dbReference type="Pfam" id="PF22942">
    <property type="entry name" value="DUF7025"/>
    <property type="match status" value="1"/>
</dbReference>
<dbReference type="GO" id="GO:0016887">
    <property type="term" value="F:ATP hydrolysis activity"/>
    <property type="evidence" value="ECO:0007669"/>
    <property type="project" value="InterPro"/>
</dbReference>
<dbReference type="OrthoDB" id="10042665at2759"/>
<feature type="region of interest" description="Disordered" evidence="2">
    <location>
        <begin position="1104"/>
        <end position="1256"/>
    </location>
</feature>
<dbReference type="InterPro" id="IPR003593">
    <property type="entry name" value="AAA+_ATPase"/>
</dbReference>
<dbReference type="InterPro" id="IPR003959">
    <property type="entry name" value="ATPase_AAA_core"/>
</dbReference>
<dbReference type="InterPro" id="IPR056599">
    <property type="entry name" value="AAA_lid_fung"/>
</dbReference>
<organism evidence="4 5">
    <name type="scientific">Aspergillus aculeatus (strain ATCC 16872 / CBS 172.66 / WB 5094)</name>
    <dbReference type="NCBI Taxonomy" id="690307"/>
    <lineage>
        <taxon>Eukaryota</taxon>
        <taxon>Fungi</taxon>
        <taxon>Dikarya</taxon>
        <taxon>Ascomycota</taxon>
        <taxon>Pezizomycotina</taxon>
        <taxon>Eurotiomycetes</taxon>
        <taxon>Eurotiomycetidae</taxon>
        <taxon>Eurotiales</taxon>
        <taxon>Aspergillaceae</taxon>
        <taxon>Aspergillus</taxon>
        <taxon>Aspergillus subgen. Circumdati</taxon>
    </lineage>
</organism>
<feature type="coiled-coil region" evidence="1">
    <location>
        <begin position="176"/>
        <end position="203"/>
    </location>
</feature>
<dbReference type="VEuPathDB" id="FungiDB:ASPACDRAFT_64905"/>
<feature type="compositionally biased region" description="Low complexity" evidence="2">
    <location>
        <begin position="1198"/>
        <end position="1231"/>
    </location>
</feature>
<keyword evidence="1" id="KW-0175">Coiled coil</keyword>
<evidence type="ECO:0000259" key="3">
    <source>
        <dbReference type="SMART" id="SM00382"/>
    </source>
</evidence>
<evidence type="ECO:0000256" key="2">
    <source>
        <dbReference type="SAM" id="MobiDB-lite"/>
    </source>
</evidence>
<dbReference type="InterPro" id="IPR027417">
    <property type="entry name" value="P-loop_NTPase"/>
</dbReference>
<feature type="coiled-coil region" evidence="1">
    <location>
        <begin position="72"/>
        <end position="99"/>
    </location>
</feature>
<sequence length="1256" mass="141159">MAVVESPNGVALLQRSASPIAALDSTDGSGGSDTATSDASSGSSNVSPHGEPSIDASQAASAKHEAEPTIQVADLHKQIRIIQEQLENEQAQRRMMAERAMGQSGMGGASWSRPWLYEWDMFRPETYSDQNSKSYYMSRVTEPIVTDMAQVHERKRIMMGVVEAELKWLKNEDDAYTTMVKEKEDLKTENTQLTERLAMVEAQVRQWDPNLLSEKKSNKHSKATEKKGGSENNEDDDDDSSVKSQQWPTAQLNRVEWASFSAPYHQVKETFAIDVLEGEPVISFMSYYRPWWTMKKSVSEETKAPAAKKRLAPPGQGPMPERIRINSRQILKILQKLEPDNFTDEDESLIMIRPFKALVFFEDQLRQIHQVLLEKHRGAQTKPPEARKDEETAGSEEKEARPSSPTTADQPEENREGEENQGNPVSEVLKDEFTSSETALEQLQVLINFLDLDVKAKMDYVRSEQCHRVSFADVWYLFRPGDEVVDQVGKQAYRVIGVTSSPHKVMSPYRNWETSSKDEPTVMLQCVHIDFDGKYLGPVLQTFRIARFDGEKAITSLRVFPIRLAGTRAGDLTSIVDVRQKLIARGKMFIDVLAKKHMHYSGLTLETRDEVDGQVVIDFEKAFESEDKSKQPAELGDNNGGDGGEEELEKVWRPKIRSLISIEVPDNPASDCTAACCARERVHKDLYAEQKRNEHYRNSLIPEELSQQPSAAIYPRVKNSRASDDALSDDDFVIMSYRVFGFSLRSRKWEKLDLTHLSYIRGIRVESKGEDQGKPQVRETAFDQLVLEEGHKKMLLSLVAQHYRDKESPTAANEQVDIVRGKGKGLIILLHGAPGVGKTTTAEGVAELFEKPLFQITCGDLGTTAESVEHALETNFALAHRWGCILLLDEADVFLAKRTPQDFKRNGLVSVFLRVLEYYAGILFLTTNRIGDFDEAFGSRIHISLHYPQLTLPATREIFLLNMRLIQQRFTEKKRNITVDRDAILAMVEKYWKTHKKMRWNGRQIRNACQTALALAEFEAGGGSHEKIIDPTAEVRLSVTHLETVSKAYLEFMQYLRKLYKVDQDRLAQRRGVRARELDDKKMNFTDDEEEHSDFDDEADIFSLGKKTSSSNPETPTPGLLSPSALSQSLTLNSSPTPVSPFNGITSALQETSPAPQATAPPSFPGYPSQLPGYPQAFPQGWPQAAPPQMQAGFGYGQQPQQPQQPPQQMAQMWQNMNPAMWQQAMLQGQMPPLPGMGPGMPGQQPPPGGPGTEKP</sequence>
<dbReference type="GeneID" id="30977866"/>
<feature type="region of interest" description="Disordered" evidence="2">
    <location>
        <begin position="376"/>
        <end position="425"/>
    </location>
</feature>
<dbReference type="AlphaFoldDB" id="A0A1L9WFR9"/>